<protein>
    <submittedName>
        <fullName evidence="6">LysR family transcriptional regulator</fullName>
    </submittedName>
</protein>
<dbReference type="InterPro" id="IPR036388">
    <property type="entry name" value="WH-like_DNA-bd_sf"/>
</dbReference>
<dbReference type="SUPFAM" id="SSF53850">
    <property type="entry name" value="Periplasmic binding protein-like II"/>
    <property type="match status" value="1"/>
</dbReference>
<reference evidence="7" key="1">
    <citation type="journal article" date="2019" name="Int. J. Syst. Evol. Microbiol.">
        <title>The Global Catalogue of Microorganisms (GCM) 10K type strain sequencing project: providing services to taxonomists for standard genome sequencing and annotation.</title>
        <authorList>
            <consortium name="The Broad Institute Genomics Platform"/>
            <consortium name="The Broad Institute Genome Sequencing Center for Infectious Disease"/>
            <person name="Wu L."/>
            <person name="Ma J."/>
        </authorList>
    </citation>
    <scope>NUCLEOTIDE SEQUENCE [LARGE SCALE GENOMIC DNA]</scope>
    <source>
        <strain evidence="7">CGMCC 1.13666</strain>
    </source>
</reference>
<evidence type="ECO:0000313" key="6">
    <source>
        <dbReference type="EMBL" id="MFC7088972.1"/>
    </source>
</evidence>
<dbReference type="PANTHER" id="PTHR30537:SF35">
    <property type="entry name" value="TRANSCRIPTIONAL REGULATORY PROTEIN"/>
    <property type="match status" value="1"/>
</dbReference>
<keyword evidence="7" id="KW-1185">Reference proteome</keyword>
<keyword evidence="2" id="KW-0805">Transcription regulation</keyword>
<evidence type="ECO:0000256" key="2">
    <source>
        <dbReference type="ARBA" id="ARBA00023015"/>
    </source>
</evidence>
<dbReference type="CDD" id="cd08422">
    <property type="entry name" value="PBP2_CrgA_like"/>
    <property type="match status" value="1"/>
</dbReference>
<dbReference type="PANTHER" id="PTHR30537">
    <property type="entry name" value="HTH-TYPE TRANSCRIPTIONAL REGULATOR"/>
    <property type="match status" value="1"/>
</dbReference>
<feature type="domain" description="HTH lysR-type" evidence="5">
    <location>
        <begin position="1"/>
        <end position="59"/>
    </location>
</feature>
<comment type="similarity">
    <text evidence="1">Belongs to the LysR transcriptional regulatory family.</text>
</comment>
<dbReference type="Pfam" id="PF00126">
    <property type="entry name" value="HTH_1"/>
    <property type="match status" value="1"/>
</dbReference>
<dbReference type="InterPro" id="IPR005119">
    <property type="entry name" value="LysR_subst-bd"/>
</dbReference>
<dbReference type="SUPFAM" id="SSF46785">
    <property type="entry name" value="Winged helix' DNA-binding domain"/>
    <property type="match status" value="1"/>
</dbReference>
<dbReference type="InterPro" id="IPR058163">
    <property type="entry name" value="LysR-type_TF_proteobact-type"/>
</dbReference>
<sequence length="296" mass="32670">MDRLTAMRVFVEVARRGSFTASADRLAMSRAAVTRHVGALETWLGVRLLQRTTRRVSLTQAGEQTLERCLQILALTQEVEAEVAPAEGELRGQLRLSCSPSFAQAQLATALNAFLERHPGVKIDLDASDRAVNLVEARIDLALRIGEAPDPGLIARPLAPCDSRLVASPDYLARHGTPAHPAELARHRSLGHAHFGRGRWHFTRDDEEQRVAVTHRLTANETAVLLEAVIGGGGLAVLPTYLIGPALARGELLTVLPDWRPPRLTLYGLYTSRRHQPPALRALLDFLVERFERPPW</sequence>
<proteinExistence type="inferred from homology"/>
<dbReference type="RefSeq" id="WP_346062602.1">
    <property type="nucleotide sequence ID" value="NZ_BAAADR010000012.1"/>
</dbReference>
<dbReference type="EMBL" id="JBHSZP010000013">
    <property type="protein sequence ID" value="MFC7088972.1"/>
    <property type="molecule type" value="Genomic_DNA"/>
</dbReference>
<keyword evidence="4" id="KW-0804">Transcription</keyword>
<evidence type="ECO:0000259" key="5">
    <source>
        <dbReference type="PROSITE" id="PS50931"/>
    </source>
</evidence>
<dbReference type="Gene3D" id="3.40.190.290">
    <property type="match status" value="1"/>
</dbReference>
<accession>A0ABW2ETJ7</accession>
<name>A0ABW2ETJ7_9GAMM</name>
<dbReference type="InterPro" id="IPR036390">
    <property type="entry name" value="WH_DNA-bd_sf"/>
</dbReference>
<dbReference type="InterPro" id="IPR000847">
    <property type="entry name" value="LysR_HTH_N"/>
</dbReference>
<comment type="caution">
    <text evidence="6">The sequence shown here is derived from an EMBL/GenBank/DDBJ whole genome shotgun (WGS) entry which is preliminary data.</text>
</comment>
<dbReference type="Gene3D" id="1.10.10.10">
    <property type="entry name" value="Winged helix-like DNA-binding domain superfamily/Winged helix DNA-binding domain"/>
    <property type="match status" value="1"/>
</dbReference>
<gene>
    <name evidence="6" type="ORF">ACFQH5_05370</name>
</gene>
<evidence type="ECO:0000256" key="3">
    <source>
        <dbReference type="ARBA" id="ARBA00023125"/>
    </source>
</evidence>
<evidence type="ECO:0000313" key="7">
    <source>
        <dbReference type="Proteomes" id="UP001596411"/>
    </source>
</evidence>
<keyword evidence="3" id="KW-0238">DNA-binding</keyword>
<evidence type="ECO:0000256" key="4">
    <source>
        <dbReference type="ARBA" id="ARBA00023163"/>
    </source>
</evidence>
<dbReference type="Proteomes" id="UP001596411">
    <property type="component" value="Unassembled WGS sequence"/>
</dbReference>
<dbReference type="PROSITE" id="PS50931">
    <property type="entry name" value="HTH_LYSR"/>
    <property type="match status" value="1"/>
</dbReference>
<dbReference type="Pfam" id="PF03466">
    <property type="entry name" value="LysR_substrate"/>
    <property type="match status" value="1"/>
</dbReference>
<evidence type="ECO:0000256" key="1">
    <source>
        <dbReference type="ARBA" id="ARBA00009437"/>
    </source>
</evidence>
<organism evidence="6 7">
    <name type="scientific">Halomonas salifodinae</name>
    <dbReference type="NCBI Taxonomy" id="438745"/>
    <lineage>
        <taxon>Bacteria</taxon>
        <taxon>Pseudomonadati</taxon>
        <taxon>Pseudomonadota</taxon>
        <taxon>Gammaproteobacteria</taxon>
        <taxon>Oceanospirillales</taxon>
        <taxon>Halomonadaceae</taxon>
        <taxon>Halomonas</taxon>
    </lineage>
</organism>